<organism evidence="2">
    <name type="scientific">Candidatus Methanogaster sp. ANME-2c ERB4</name>
    <dbReference type="NCBI Taxonomy" id="2759911"/>
    <lineage>
        <taxon>Archaea</taxon>
        <taxon>Methanobacteriati</taxon>
        <taxon>Methanobacteriota</taxon>
        <taxon>Stenosarchaea group</taxon>
        <taxon>Methanomicrobia</taxon>
        <taxon>Methanosarcinales</taxon>
        <taxon>ANME-2 cluster</taxon>
        <taxon>Candidatus Methanogasteraceae</taxon>
        <taxon>Candidatus Methanogaster</taxon>
    </lineage>
</organism>
<feature type="compositionally biased region" description="Basic and acidic residues" evidence="1">
    <location>
        <begin position="34"/>
        <end position="54"/>
    </location>
</feature>
<accession>A0A7G9Y7K0</accession>
<name>A0A7G9Y7K0_9EURY</name>
<proteinExistence type="predicted"/>
<gene>
    <name evidence="2" type="ORF">AECFJODE_00037</name>
</gene>
<evidence type="ECO:0000256" key="1">
    <source>
        <dbReference type="SAM" id="MobiDB-lite"/>
    </source>
</evidence>
<evidence type="ECO:0000313" key="2">
    <source>
        <dbReference type="EMBL" id="QNO43984.1"/>
    </source>
</evidence>
<feature type="region of interest" description="Disordered" evidence="1">
    <location>
        <begin position="17"/>
        <end position="54"/>
    </location>
</feature>
<protein>
    <submittedName>
        <fullName evidence="2">Uncharacterized protein</fullName>
    </submittedName>
</protein>
<sequence>MLTEWYMNLPRFTTRFPVQKKRDCSEDSSSEQKSGSEHSREEYRDDVDHLDERI</sequence>
<dbReference type="EMBL" id="MT630878">
    <property type="protein sequence ID" value="QNO43984.1"/>
    <property type="molecule type" value="Genomic_DNA"/>
</dbReference>
<reference evidence="2" key="1">
    <citation type="submission" date="2020-06" db="EMBL/GenBank/DDBJ databases">
        <title>Unique genomic features of the anaerobic methanotrophic archaea.</title>
        <authorList>
            <person name="Chadwick G.L."/>
            <person name="Skennerton C.T."/>
            <person name="Laso-Perez R."/>
            <person name="Leu A.O."/>
            <person name="Speth D.R."/>
            <person name="Yu H."/>
            <person name="Morgan-Lang C."/>
            <person name="Hatzenpichler R."/>
            <person name="Goudeau D."/>
            <person name="Malmstrom R."/>
            <person name="Brazelton W.J."/>
            <person name="Woyke T."/>
            <person name="Hallam S.J."/>
            <person name="Tyson G.W."/>
            <person name="Wegener G."/>
            <person name="Boetius A."/>
            <person name="Orphan V."/>
        </authorList>
    </citation>
    <scope>NUCLEOTIDE SEQUENCE</scope>
</reference>
<dbReference type="AlphaFoldDB" id="A0A7G9Y7K0"/>